<dbReference type="AlphaFoldDB" id="A0A1D2M2P5"/>
<keyword evidence="5 12" id="KW-0808">Transferase</keyword>
<gene>
    <name evidence="15" type="ORF">Ocin01_19439</name>
</gene>
<dbReference type="UniPathway" id="UPA00378"/>
<feature type="domain" description="Fucosyltransferase N-terminal" evidence="14">
    <location>
        <begin position="274"/>
        <end position="385"/>
    </location>
</feature>
<evidence type="ECO:0000313" key="16">
    <source>
        <dbReference type="Proteomes" id="UP000094527"/>
    </source>
</evidence>
<dbReference type="Proteomes" id="UP000094527">
    <property type="component" value="Unassembled WGS sequence"/>
</dbReference>
<accession>A0A1D2M2P5</accession>
<name>A0A1D2M2P5_ORCCI</name>
<comment type="caution">
    <text evidence="15">The sequence shown here is derived from an EMBL/GenBank/DDBJ whole genome shotgun (WGS) entry which is preliminary data.</text>
</comment>
<reference evidence="15 16" key="1">
    <citation type="journal article" date="2016" name="Genome Biol. Evol.">
        <title>Gene Family Evolution Reflects Adaptation to Soil Environmental Stressors in the Genome of the Collembolan Orchesella cincta.</title>
        <authorList>
            <person name="Faddeeva-Vakhrusheva A."/>
            <person name="Derks M.F."/>
            <person name="Anvar S.Y."/>
            <person name="Agamennone V."/>
            <person name="Suring W."/>
            <person name="Smit S."/>
            <person name="van Straalen N.M."/>
            <person name="Roelofs D."/>
        </authorList>
    </citation>
    <scope>NUCLEOTIDE SEQUENCE [LARGE SCALE GENOMIC DNA]</scope>
    <source>
        <tissue evidence="15">Mixed pool</tissue>
    </source>
</reference>
<dbReference type="Pfam" id="PF17039">
    <property type="entry name" value="Glyco_tran_10_N"/>
    <property type="match status" value="2"/>
</dbReference>
<dbReference type="FunFam" id="3.40.50.11660:FF:000002">
    <property type="entry name" value="Alpha-(1,3)-fucosyltransferase"/>
    <property type="match status" value="3"/>
</dbReference>
<dbReference type="GO" id="GO:0008417">
    <property type="term" value="F:fucosyltransferase activity"/>
    <property type="evidence" value="ECO:0007669"/>
    <property type="project" value="InterPro"/>
</dbReference>
<feature type="domain" description="Fucosyltransferase C-terminal" evidence="13">
    <location>
        <begin position="752"/>
        <end position="931"/>
    </location>
</feature>
<dbReference type="InterPro" id="IPR031481">
    <property type="entry name" value="Glyco_tran_10_N"/>
</dbReference>
<evidence type="ECO:0000256" key="11">
    <source>
        <dbReference type="ARBA" id="ARBA00023180"/>
    </source>
</evidence>
<protein>
    <recommendedName>
        <fullName evidence="12">Fucosyltransferase</fullName>
        <ecNumber evidence="12">2.4.1.-</ecNumber>
    </recommendedName>
</protein>
<comment type="subcellular location">
    <subcellularLocation>
        <location evidence="1 12">Golgi apparatus</location>
        <location evidence="1 12">Golgi stack membrane</location>
        <topology evidence="1 12">Single-pass type II membrane protein</topology>
    </subcellularLocation>
</comment>
<keyword evidence="6 12" id="KW-0812">Transmembrane</keyword>
<feature type="domain" description="Fucosyltransferase C-terminal" evidence="13">
    <location>
        <begin position="411"/>
        <end position="582"/>
    </location>
</feature>
<dbReference type="InterPro" id="IPR001503">
    <property type="entry name" value="Glyco_trans_10"/>
</dbReference>
<keyword evidence="8" id="KW-1133">Transmembrane helix</keyword>
<feature type="domain" description="Fucosyltransferase C-terminal" evidence="13">
    <location>
        <begin position="79"/>
        <end position="232"/>
    </location>
</feature>
<evidence type="ECO:0000256" key="1">
    <source>
        <dbReference type="ARBA" id="ARBA00004447"/>
    </source>
</evidence>
<dbReference type="PANTHER" id="PTHR48438">
    <property type="entry name" value="ALPHA-(1,3)-FUCOSYLTRANSFERASE C-RELATED"/>
    <property type="match status" value="1"/>
</dbReference>
<proteinExistence type="inferred from homology"/>
<sequence>MPIYQKQGIQMYLGYLPCKKRQLITIHWIHAFTMEFSTSPQHLGRIRKSTLFLMKRSRLIKKPDTNWVYGSHFSQHFLNNKTKTAAWVVSNCIIQPSNRNELVRALVQHGIQVDVYGHCGNNTCGKESNCFEKLGKEYKFYMALENSLCVDYITEKITHGLFHNMVPIVWGLGSNLDNYAPPGSYIDALEFTNISDLATRIKFLDENPKEYFKYFEWRQMYNLSSINDPHYRCYGWKKIKQVTERFLLANKTHAYDNLYQCSSTEQTALKEKRPFIILFWTDTWHAVDVEEFFESLHGCGEEFKITSDRTNYDQADVVIFDYHELNEGLRNGTAKMPAYRNPDAPWILATQESPIRTKPLETNIYDGSFNLTWGYRNNADINIKFEEMYEKYEKPEANWIYGSEFSFQFLKTKTKLAAWVVSNCNVTASKRDVFVKELAKHGVTVDIFGKCGQPFKGRGIDGNWRESDCFEELGNQYKFYMSMENSLCLDYITEKSEHGWAHNMVPIIYAMGKKDQASPPRSYVDALEFGRTEDLAEYIKFLDSNPREYFKFFEWRSMYNISSSFHSRAHCYAWEKMRDLTEKLRLADDDVRNKLHHLGFVPKMARIGKQVDSIMKPEWEKPFIILFWTTWYGGDAAGFDKPECHNEIRIISNKSQYESANVVVFQYVDLVSTKIELPKTRKPHMPWILSLQEAPINYPLLNPQVYNGVFNFTASFRKDSEIHTLYNESLTTYSTPDLNWEYGSDYSNFFLQNKTKLVAWVVSNCFVQFSKRNEFVKALNHHGIQVDIYGKCGNDTCGKGSECFAKLGEHYKFYLALENSLCVDYVTEKITHGLYNNMVPIIWALGEDFAPSGSYIDAMDFETVEDLAKHIQFLNKYDEEYFKHFEWRKWYNLSSINEPGYSCYGWRKIKSFTERFLKEKRTHVYDDLEKWYLHFWNDKTNTLCSNCLDAVEVDVKNLRQNKLTVYNGTNYRCFK</sequence>
<evidence type="ECO:0000256" key="6">
    <source>
        <dbReference type="ARBA" id="ARBA00022692"/>
    </source>
</evidence>
<organism evidence="15 16">
    <name type="scientific">Orchesella cincta</name>
    <name type="common">Springtail</name>
    <name type="synonym">Podura cincta</name>
    <dbReference type="NCBI Taxonomy" id="48709"/>
    <lineage>
        <taxon>Eukaryota</taxon>
        <taxon>Metazoa</taxon>
        <taxon>Ecdysozoa</taxon>
        <taxon>Arthropoda</taxon>
        <taxon>Hexapoda</taxon>
        <taxon>Collembola</taxon>
        <taxon>Entomobryomorpha</taxon>
        <taxon>Entomobryoidea</taxon>
        <taxon>Orchesellidae</taxon>
        <taxon>Orchesellinae</taxon>
        <taxon>Orchesella</taxon>
    </lineage>
</organism>
<keyword evidence="16" id="KW-1185">Reference proteome</keyword>
<dbReference type="Pfam" id="PF00852">
    <property type="entry name" value="Glyco_transf_10"/>
    <property type="match status" value="3"/>
</dbReference>
<keyword evidence="10" id="KW-0472">Membrane</keyword>
<evidence type="ECO:0000256" key="5">
    <source>
        <dbReference type="ARBA" id="ARBA00022679"/>
    </source>
</evidence>
<keyword evidence="11" id="KW-0325">Glycoprotein</keyword>
<dbReference type="OrthoDB" id="427096at2759"/>
<evidence type="ECO:0000256" key="9">
    <source>
        <dbReference type="ARBA" id="ARBA00023034"/>
    </source>
</evidence>
<feature type="domain" description="Fucosyltransferase N-terminal" evidence="14">
    <location>
        <begin position="622"/>
        <end position="726"/>
    </location>
</feature>
<dbReference type="InterPro" id="IPR055270">
    <property type="entry name" value="Glyco_tran_10_C"/>
</dbReference>
<keyword evidence="7" id="KW-0735">Signal-anchor</keyword>
<evidence type="ECO:0000256" key="8">
    <source>
        <dbReference type="ARBA" id="ARBA00022989"/>
    </source>
</evidence>
<evidence type="ECO:0000256" key="4">
    <source>
        <dbReference type="ARBA" id="ARBA00022676"/>
    </source>
</evidence>
<evidence type="ECO:0000313" key="15">
    <source>
        <dbReference type="EMBL" id="ODM87243.1"/>
    </source>
</evidence>
<evidence type="ECO:0000259" key="14">
    <source>
        <dbReference type="Pfam" id="PF17039"/>
    </source>
</evidence>
<dbReference type="EMBL" id="LJIJ01005804">
    <property type="protein sequence ID" value="ODM87243.1"/>
    <property type="molecule type" value="Genomic_DNA"/>
</dbReference>
<dbReference type="GO" id="GO:0032580">
    <property type="term" value="C:Golgi cisterna membrane"/>
    <property type="evidence" value="ECO:0007669"/>
    <property type="project" value="UniProtKB-SubCell"/>
</dbReference>
<dbReference type="InterPro" id="IPR038577">
    <property type="entry name" value="GT10-like_C_sf"/>
</dbReference>
<dbReference type="Gene3D" id="3.40.50.11660">
    <property type="entry name" value="Glycosyl transferase family 10, C-terminal domain"/>
    <property type="match status" value="3"/>
</dbReference>
<evidence type="ECO:0000256" key="10">
    <source>
        <dbReference type="ARBA" id="ARBA00023136"/>
    </source>
</evidence>
<evidence type="ECO:0000256" key="2">
    <source>
        <dbReference type="ARBA" id="ARBA00004922"/>
    </source>
</evidence>
<comment type="similarity">
    <text evidence="3 12">Belongs to the glycosyltransferase 10 family.</text>
</comment>
<evidence type="ECO:0000259" key="13">
    <source>
        <dbReference type="Pfam" id="PF00852"/>
    </source>
</evidence>
<keyword evidence="9 12" id="KW-0333">Golgi apparatus</keyword>
<dbReference type="SUPFAM" id="SSF53756">
    <property type="entry name" value="UDP-Glycosyltransferase/glycogen phosphorylase"/>
    <property type="match status" value="3"/>
</dbReference>
<dbReference type="STRING" id="48709.A0A1D2M2P5"/>
<dbReference type="PANTHER" id="PTHR48438:SF1">
    <property type="entry name" value="ALPHA-(1,3)-FUCOSYLTRANSFERASE C-RELATED"/>
    <property type="match status" value="1"/>
</dbReference>
<comment type="pathway">
    <text evidence="2">Protein modification; protein glycosylation.</text>
</comment>
<evidence type="ECO:0000256" key="3">
    <source>
        <dbReference type="ARBA" id="ARBA00008919"/>
    </source>
</evidence>
<evidence type="ECO:0000256" key="12">
    <source>
        <dbReference type="RuleBase" id="RU003832"/>
    </source>
</evidence>
<evidence type="ECO:0000256" key="7">
    <source>
        <dbReference type="ARBA" id="ARBA00022968"/>
    </source>
</evidence>
<dbReference type="EC" id="2.4.1.-" evidence="12"/>
<keyword evidence="4 12" id="KW-0328">Glycosyltransferase</keyword>